<feature type="site" description="Essential for prephenate dehydratase activity" evidence="19">
    <location>
        <position position="276"/>
    </location>
</feature>
<dbReference type="InterPro" id="IPR002912">
    <property type="entry name" value="ACT_dom"/>
</dbReference>
<evidence type="ECO:0000256" key="12">
    <source>
        <dbReference type="ARBA" id="ARBA00023222"/>
    </source>
</evidence>
<evidence type="ECO:0000256" key="17">
    <source>
        <dbReference type="ARBA" id="ARBA00031520"/>
    </source>
</evidence>
<dbReference type="NCBIfam" id="TIGR01805">
    <property type="entry name" value="CM_mono_grmpos"/>
    <property type="match status" value="1"/>
</dbReference>
<dbReference type="SUPFAM" id="SSF53850">
    <property type="entry name" value="Periplasmic binding protein-like II"/>
    <property type="match status" value="1"/>
</dbReference>
<evidence type="ECO:0000256" key="6">
    <source>
        <dbReference type="ARBA" id="ARBA00013147"/>
    </source>
</evidence>
<evidence type="ECO:0000313" key="20">
    <source>
        <dbReference type="EMBL" id="SDP54320.1"/>
    </source>
</evidence>
<comment type="function">
    <text evidence="2">Catalyzes the Claisen rearrangement of chorismate to prephenate and the decarboxylation/dehydration of prephenate to phenylpyruvate.</text>
</comment>
<reference evidence="20 21" key="1">
    <citation type="submission" date="2016-10" db="EMBL/GenBank/DDBJ databases">
        <authorList>
            <person name="de Groot N.N."/>
        </authorList>
    </citation>
    <scope>NUCLEOTIDE SEQUENCE [LARGE SCALE GENOMIC DNA]</scope>
    <source>
        <strain evidence="20 21">DSM 12272</strain>
    </source>
</reference>
<comment type="pathway">
    <text evidence="5">Metabolic intermediate biosynthesis; prephenate biosynthesis; prephenate from chorismate: step 1/1.</text>
</comment>
<dbReference type="GO" id="GO:0004664">
    <property type="term" value="F:prephenate dehydratase activity"/>
    <property type="evidence" value="ECO:0007669"/>
    <property type="project" value="UniProtKB-EC"/>
</dbReference>
<dbReference type="RefSeq" id="WP_089970339.1">
    <property type="nucleotide sequence ID" value="NZ_FNJM01000007.1"/>
</dbReference>
<keyword evidence="15" id="KW-0511">Multifunctional enzyme</keyword>
<protein>
    <recommendedName>
        <fullName evidence="7">Bifunctional chorismate mutase/prephenate dehydratase</fullName>
        <ecNumber evidence="6">4.2.1.51</ecNumber>
    </recommendedName>
    <alternativeName>
        <fullName evidence="17">Chorismate mutase-prephenate dehydratase</fullName>
    </alternativeName>
    <alternativeName>
        <fullName evidence="8">Prephenate dehydratase</fullName>
    </alternativeName>
    <alternativeName>
        <fullName evidence="16">p-protein</fullName>
    </alternativeName>
</protein>
<sequence length="377" mass="43535">MKDLNQCRKEIDKIDKELVVLFEKRMDIAINVAEYKKENNLPILNSTREKEVIDKNIEKLKNKEYANSARKFFAGIMEVSRSIQGKFISQDDEAKIENIDIDKTKKLGFQGVRGSFSEEALLKYFGENTNVTPYEEFEDVFEALKNNNIDYGILPIENSCTGSIRDVYDLLSKYGFYIVAEECIKINQHLIGIEGATIDSIEEVYSHPQGFEQSNEFLKNYHNWKLIPYHNTATSAKMVHDLNDKTKSAIASERAAKIYGLNIIKKAINNNKDNHTKFIIIARDLIVRENCNKISVVFSLEDEAGTLYRLLKYFAENSINMIKIESRPNKHTSWKYLLYVDFEGNLYNEEVQNAIKLIKKNSGYFKLLGNYKSFSAI</sequence>
<evidence type="ECO:0000313" key="21">
    <source>
        <dbReference type="Proteomes" id="UP000198597"/>
    </source>
</evidence>
<evidence type="ECO:0000256" key="7">
    <source>
        <dbReference type="ARBA" id="ARBA00014401"/>
    </source>
</evidence>
<dbReference type="InterPro" id="IPR001086">
    <property type="entry name" value="Preph_deHydtase"/>
</dbReference>
<name>A0A1H0TKV2_9CLOT</name>
<evidence type="ECO:0000256" key="18">
    <source>
        <dbReference type="ARBA" id="ARBA00047848"/>
    </source>
</evidence>
<dbReference type="InterPro" id="IPR011279">
    <property type="entry name" value="Chorismate_mutase_GmP"/>
</dbReference>
<gene>
    <name evidence="20" type="ORF">SAMN04488529_10790</name>
</gene>
<comment type="catalytic activity">
    <reaction evidence="1">
        <text>chorismate = prephenate</text>
        <dbReference type="Rhea" id="RHEA:13897"/>
        <dbReference type="ChEBI" id="CHEBI:29748"/>
        <dbReference type="ChEBI" id="CHEBI:29934"/>
        <dbReference type="EC" id="5.4.99.5"/>
    </reaction>
</comment>
<dbReference type="Gene3D" id="1.20.59.10">
    <property type="entry name" value="Chorismate mutase"/>
    <property type="match status" value="1"/>
</dbReference>
<dbReference type="EC" id="4.2.1.51" evidence="6"/>
<evidence type="ECO:0000256" key="11">
    <source>
        <dbReference type="ARBA" id="ARBA00023141"/>
    </source>
</evidence>
<proteinExistence type="predicted"/>
<keyword evidence="21" id="KW-1185">Reference proteome</keyword>
<evidence type="ECO:0000256" key="5">
    <source>
        <dbReference type="ARBA" id="ARBA00004817"/>
    </source>
</evidence>
<dbReference type="PANTHER" id="PTHR21022">
    <property type="entry name" value="PREPHENATE DEHYDRATASE P PROTEIN"/>
    <property type="match status" value="1"/>
</dbReference>
<dbReference type="GO" id="GO:0004106">
    <property type="term" value="F:chorismate mutase activity"/>
    <property type="evidence" value="ECO:0007669"/>
    <property type="project" value="UniProtKB-EC"/>
</dbReference>
<dbReference type="Pfam" id="PF00800">
    <property type="entry name" value="PDT"/>
    <property type="match status" value="1"/>
</dbReference>
<keyword evidence="14" id="KW-0456">Lyase</keyword>
<evidence type="ECO:0000256" key="13">
    <source>
        <dbReference type="ARBA" id="ARBA00023235"/>
    </source>
</evidence>
<dbReference type="Gene3D" id="3.40.190.10">
    <property type="entry name" value="Periplasmic binding protein-like II"/>
    <property type="match status" value="2"/>
</dbReference>
<dbReference type="PIRSF" id="PIRSF001500">
    <property type="entry name" value="Chor_mut_pdt_Ppr"/>
    <property type="match status" value="1"/>
</dbReference>
<dbReference type="PROSITE" id="PS51671">
    <property type="entry name" value="ACT"/>
    <property type="match status" value="1"/>
</dbReference>
<comment type="pathway">
    <text evidence="4">Amino-acid biosynthesis; L-phenylalanine biosynthesis; phenylpyruvate from prephenate: step 1/1.</text>
</comment>
<dbReference type="InterPro" id="IPR045865">
    <property type="entry name" value="ACT-like_dom_sf"/>
</dbReference>
<dbReference type="Pfam" id="PF01817">
    <property type="entry name" value="CM_2"/>
    <property type="match status" value="1"/>
</dbReference>
<dbReference type="Gene3D" id="3.30.70.260">
    <property type="match status" value="1"/>
</dbReference>
<comment type="subcellular location">
    <subcellularLocation>
        <location evidence="3">Cytoplasm</location>
    </subcellularLocation>
</comment>
<dbReference type="CDD" id="cd13631">
    <property type="entry name" value="PBP2_Ct-PDT_like"/>
    <property type="match status" value="1"/>
</dbReference>
<dbReference type="PANTHER" id="PTHR21022:SF19">
    <property type="entry name" value="PREPHENATE DEHYDRATASE-RELATED"/>
    <property type="match status" value="1"/>
</dbReference>
<dbReference type="STRING" id="94869.SAMN04488529_10790"/>
<organism evidence="20 21">
    <name type="scientific">Clostridium gasigenes</name>
    <dbReference type="NCBI Taxonomy" id="94869"/>
    <lineage>
        <taxon>Bacteria</taxon>
        <taxon>Bacillati</taxon>
        <taxon>Bacillota</taxon>
        <taxon>Clostridia</taxon>
        <taxon>Eubacteriales</taxon>
        <taxon>Clostridiaceae</taxon>
        <taxon>Clostridium</taxon>
    </lineage>
</organism>
<dbReference type="OrthoDB" id="9802281at2"/>
<dbReference type="InterPro" id="IPR008242">
    <property type="entry name" value="Chor_mutase/pphenate_deHydtase"/>
</dbReference>
<accession>A0A1H0TKV2</accession>
<evidence type="ECO:0000256" key="15">
    <source>
        <dbReference type="ARBA" id="ARBA00023268"/>
    </source>
</evidence>
<keyword evidence="12" id="KW-0584">Phenylalanine biosynthesis</keyword>
<dbReference type="EMBL" id="FNJM01000007">
    <property type="protein sequence ID" value="SDP54320.1"/>
    <property type="molecule type" value="Genomic_DNA"/>
</dbReference>
<evidence type="ECO:0000256" key="8">
    <source>
        <dbReference type="ARBA" id="ARBA00021872"/>
    </source>
</evidence>
<dbReference type="UniPathway" id="UPA00121">
    <property type="reaction ID" value="UER00345"/>
</dbReference>
<dbReference type="GO" id="GO:0009094">
    <property type="term" value="P:L-phenylalanine biosynthetic process"/>
    <property type="evidence" value="ECO:0007669"/>
    <property type="project" value="UniProtKB-UniPathway"/>
</dbReference>
<keyword evidence="11" id="KW-0057">Aromatic amino acid biosynthesis</keyword>
<evidence type="ECO:0000256" key="14">
    <source>
        <dbReference type="ARBA" id="ARBA00023239"/>
    </source>
</evidence>
<dbReference type="Proteomes" id="UP000198597">
    <property type="component" value="Unassembled WGS sequence"/>
</dbReference>
<dbReference type="SUPFAM" id="SSF55021">
    <property type="entry name" value="ACT-like"/>
    <property type="match status" value="1"/>
</dbReference>
<evidence type="ECO:0000256" key="4">
    <source>
        <dbReference type="ARBA" id="ARBA00004741"/>
    </source>
</evidence>
<dbReference type="GO" id="GO:0046417">
    <property type="term" value="P:chorismate metabolic process"/>
    <property type="evidence" value="ECO:0007669"/>
    <property type="project" value="InterPro"/>
</dbReference>
<dbReference type="InterPro" id="IPR036263">
    <property type="entry name" value="Chorismate_II_sf"/>
</dbReference>
<dbReference type="AlphaFoldDB" id="A0A1H0TKV2"/>
<evidence type="ECO:0000256" key="10">
    <source>
        <dbReference type="ARBA" id="ARBA00022605"/>
    </source>
</evidence>
<evidence type="ECO:0000256" key="9">
    <source>
        <dbReference type="ARBA" id="ARBA00022490"/>
    </source>
</evidence>
<dbReference type="SMART" id="SM00830">
    <property type="entry name" value="CM_2"/>
    <property type="match status" value="1"/>
</dbReference>
<keyword evidence="13" id="KW-0413">Isomerase</keyword>
<evidence type="ECO:0000256" key="1">
    <source>
        <dbReference type="ARBA" id="ARBA00000824"/>
    </source>
</evidence>
<dbReference type="PROSITE" id="PS51171">
    <property type="entry name" value="PREPHENATE_DEHYDR_3"/>
    <property type="match status" value="1"/>
</dbReference>
<dbReference type="InterPro" id="IPR002701">
    <property type="entry name" value="CM_II_prokaryot"/>
</dbReference>
<evidence type="ECO:0000256" key="16">
    <source>
        <dbReference type="ARBA" id="ARBA00031175"/>
    </source>
</evidence>
<dbReference type="NCBIfam" id="NF008865">
    <property type="entry name" value="PRK11898.1"/>
    <property type="match status" value="1"/>
</dbReference>
<comment type="catalytic activity">
    <reaction evidence="18">
        <text>prephenate + H(+) = 3-phenylpyruvate + CO2 + H2O</text>
        <dbReference type="Rhea" id="RHEA:21648"/>
        <dbReference type="ChEBI" id="CHEBI:15377"/>
        <dbReference type="ChEBI" id="CHEBI:15378"/>
        <dbReference type="ChEBI" id="CHEBI:16526"/>
        <dbReference type="ChEBI" id="CHEBI:18005"/>
        <dbReference type="ChEBI" id="CHEBI:29934"/>
        <dbReference type="EC" id="4.2.1.51"/>
    </reaction>
</comment>
<keyword evidence="10" id="KW-0028">Amino-acid biosynthesis</keyword>
<dbReference type="GO" id="GO:0005737">
    <property type="term" value="C:cytoplasm"/>
    <property type="evidence" value="ECO:0007669"/>
    <property type="project" value="UniProtKB-SubCell"/>
</dbReference>
<evidence type="ECO:0000256" key="3">
    <source>
        <dbReference type="ARBA" id="ARBA00004496"/>
    </source>
</evidence>
<keyword evidence="9" id="KW-0963">Cytoplasm</keyword>
<evidence type="ECO:0000256" key="2">
    <source>
        <dbReference type="ARBA" id="ARBA00002364"/>
    </source>
</evidence>
<dbReference type="SUPFAM" id="SSF48600">
    <property type="entry name" value="Chorismate mutase II"/>
    <property type="match status" value="1"/>
</dbReference>
<evidence type="ECO:0000256" key="19">
    <source>
        <dbReference type="PIRSR" id="PIRSR001500-2"/>
    </source>
</evidence>
<dbReference type="UniPathway" id="UPA00120">
    <property type="reaction ID" value="UER00203"/>
</dbReference>
<dbReference type="InterPro" id="IPR036979">
    <property type="entry name" value="CM_dom_sf"/>
</dbReference>
<dbReference type="PROSITE" id="PS51168">
    <property type="entry name" value="CHORISMATE_MUT_2"/>
    <property type="match status" value="1"/>
</dbReference>
<dbReference type="CDD" id="cd04905">
    <property type="entry name" value="ACT_CM-PDT"/>
    <property type="match status" value="1"/>
</dbReference>